<dbReference type="EMBL" id="CBLY010000006">
    <property type="protein sequence ID" value="CDG33953.1"/>
    <property type="molecule type" value="Genomic_DNA"/>
</dbReference>
<feature type="region of interest" description="Disordered" evidence="1">
    <location>
        <begin position="39"/>
        <end position="61"/>
    </location>
</feature>
<dbReference type="SUPFAM" id="SSF54593">
    <property type="entry name" value="Glyoxalase/Bleomycin resistance protein/Dihydroxybiphenyl dioxygenase"/>
    <property type="match status" value="1"/>
</dbReference>
<sequence>MSALSVIAIDHLVLNVNDIDVSFDWYVNILGMHGEKAFRTKPGPTMPTSSQNASPMLKRKI</sequence>
<organism evidence="3 4">
    <name type="scientific">Parasaccharibacter apium</name>
    <dbReference type="NCBI Taxonomy" id="1510841"/>
    <lineage>
        <taxon>Bacteria</taxon>
        <taxon>Pseudomonadati</taxon>
        <taxon>Pseudomonadota</taxon>
        <taxon>Alphaproteobacteria</taxon>
        <taxon>Acetobacterales</taxon>
        <taxon>Acetobacteraceae</taxon>
        <taxon>Parasaccharibacter</taxon>
    </lineage>
</organism>
<dbReference type="Gene3D" id="3.10.180.10">
    <property type="entry name" value="2,3-Dihydroxybiphenyl 1,2-Dioxygenase, domain 1"/>
    <property type="match status" value="1"/>
</dbReference>
<proteinExistence type="predicted"/>
<evidence type="ECO:0000256" key="1">
    <source>
        <dbReference type="SAM" id="MobiDB-lite"/>
    </source>
</evidence>
<comment type="caution">
    <text evidence="3">The sequence shown here is derived from an EMBL/GenBank/DDBJ whole genome shotgun (WGS) entry which is preliminary data.</text>
</comment>
<dbReference type="InterPro" id="IPR029068">
    <property type="entry name" value="Glyas_Bleomycin-R_OHBP_Dase"/>
</dbReference>
<dbReference type="RefSeq" id="WP_081847719.1">
    <property type="nucleotide sequence ID" value="NZ_CBLY010000006.1"/>
</dbReference>
<dbReference type="AlphaFoldDB" id="A0A7U7G6E5"/>
<dbReference type="InterPro" id="IPR004360">
    <property type="entry name" value="Glyas_Fos-R_dOase_dom"/>
</dbReference>
<evidence type="ECO:0000313" key="3">
    <source>
        <dbReference type="EMBL" id="CDG33953.1"/>
    </source>
</evidence>
<reference evidence="3 4" key="2">
    <citation type="journal article" date="2014" name="PLoS ONE">
        <title>Evolution of mitochondria reconstructed from the energy metabolism of living bacteria.</title>
        <authorList>
            <person name="Degli Esposti M."/>
            <person name="Chouaia B."/>
            <person name="Comandatore F."/>
            <person name="Crotti E."/>
            <person name="Sassera D."/>
            <person name="Lievens P.M."/>
            <person name="Daffonchio D."/>
            <person name="Bandi C."/>
        </authorList>
    </citation>
    <scope>NUCLEOTIDE SEQUENCE [LARGE SCALE GENOMIC DNA]</scope>
    <source>
        <strain evidence="4">AM169</strain>
    </source>
</reference>
<evidence type="ECO:0000313" key="4">
    <source>
        <dbReference type="Proteomes" id="UP000027590"/>
    </source>
</evidence>
<dbReference type="Pfam" id="PF00903">
    <property type="entry name" value="Glyoxalase"/>
    <property type="match status" value="1"/>
</dbReference>
<gene>
    <name evidence="3" type="ORF">SACS_1215</name>
</gene>
<reference evidence="3 4" key="1">
    <citation type="journal article" date="2014" name="Genome Biol. Evol.">
        <title>Acetic acid bacteria genomes reveal functional traits for adaptation to life in insect guts.</title>
        <authorList>
            <person name="Chouaia B."/>
            <person name="Gaiarsa S."/>
            <person name="Crotti E."/>
            <person name="Comandatore F."/>
            <person name="Degli Esposti M."/>
            <person name="Ricci I."/>
            <person name="Alma A."/>
            <person name="Favia G."/>
            <person name="Bandi C."/>
            <person name="Daffonchio D."/>
        </authorList>
    </citation>
    <scope>NUCLEOTIDE SEQUENCE [LARGE SCALE GENOMIC DNA]</scope>
    <source>
        <strain evidence="4">AM169</strain>
    </source>
</reference>
<evidence type="ECO:0000259" key="2">
    <source>
        <dbReference type="Pfam" id="PF00903"/>
    </source>
</evidence>
<protein>
    <recommendedName>
        <fullName evidence="2">Glyoxalase/fosfomycin resistance/dioxygenase domain-containing protein</fullName>
    </recommendedName>
</protein>
<feature type="domain" description="Glyoxalase/fosfomycin resistance/dioxygenase" evidence="2">
    <location>
        <begin position="9"/>
        <end position="39"/>
    </location>
</feature>
<name>A0A7U7G6E5_9PROT</name>
<dbReference type="Proteomes" id="UP000027590">
    <property type="component" value="Unassembled WGS sequence"/>
</dbReference>
<accession>A0A7U7G6E5</accession>